<feature type="domain" description="N-acetylmuramoyl-L-alanine amidase" evidence="13">
    <location>
        <begin position="17"/>
        <end position="165"/>
    </location>
</feature>
<dbReference type="GO" id="GO:0008745">
    <property type="term" value="F:N-acetylmuramoyl-L-alanine amidase activity"/>
    <property type="evidence" value="ECO:0007669"/>
    <property type="project" value="UniProtKB-EC"/>
</dbReference>
<dbReference type="GO" id="GO:0009253">
    <property type="term" value="P:peptidoglycan catabolic process"/>
    <property type="evidence" value="ECO:0007669"/>
    <property type="project" value="InterPro"/>
</dbReference>
<evidence type="ECO:0000313" key="15">
    <source>
        <dbReference type="Proteomes" id="UP000004088"/>
    </source>
</evidence>
<keyword evidence="7" id="KW-0479">Metal-binding</keyword>
<keyword evidence="15" id="KW-1185">Reference proteome</keyword>
<dbReference type="EC" id="3.5.1.28" evidence="5"/>
<protein>
    <recommendedName>
        <fullName evidence="11">1,6-anhydro-N-acetylmuramyl-L-alanine amidase AmpD</fullName>
        <ecNumber evidence="5">3.5.1.28</ecNumber>
    </recommendedName>
    <alternativeName>
        <fullName evidence="12">N-acetylmuramoyl-L-alanine amidase</fullName>
    </alternativeName>
</protein>
<dbReference type="SUPFAM" id="SSF55846">
    <property type="entry name" value="N-acetylmuramoyl-L-alanine amidase-like"/>
    <property type="match status" value="1"/>
</dbReference>
<comment type="similarity">
    <text evidence="4">Belongs to the N-acetylmuramoyl-L-alanine amidase 2 family.</text>
</comment>
<name>F0F081_9NEIS</name>
<dbReference type="AlphaFoldDB" id="F0F081"/>
<evidence type="ECO:0000256" key="6">
    <source>
        <dbReference type="ARBA" id="ARBA00022490"/>
    </source>
</evidence>
<evidence type="ECO:0000256" key="3">
    <source>
        <dbReference type="ARBA" id="ARBA00004496"/>
    </source>
</evidence>
<evidence type="ECO:0000256" key="10">
    <source>
        <dbReference type="ARBA" id="ARBA00023316"/>
    </source>
</evidence>
<dbReference type="HOGENOM" id="CLU_049290_1_0_4"/>
<comment type="subcellular location">
    <subcellularLocation>
        <location evidence="3">Cytoplasm</location>
    </subcellularLocation>
</comment>
<evidence type="ECO:0000256" key="11">
    <source>
        <dbReference type="ARBA" id="ARBA00039257"/>
    </source>
</evidence>
<comment type="cofactor">
    <cofactor evidence="2">
        <name>Zn(2+)</name>
        <dbReference type="ChEBI" id="CHEBI:29105"/>
    </cofactor>
</comment>
<keyword evidence="10" id="KW-0961">Cell wall biogenesis/degradation</keyword>
<dbReference type="Pfam" id="PF01510">
    <property type="entry name" value="Amidase_2"/>
    <property type="match status" value="1"/>
</dbReference>
<evidence type="ECO:0000256" key="5">
    <source>
        <dbReference type="ARBA" id="ARBA00011901"/>
    </source>
</evidence>
<dbReference type="InterPro" id="IPR051206">
    <property type="entry name" value="NAMLAA_amidase_2"/>
</dbReference>
<evidence type="ECO:0000256" key="4">
    <source>
        <dbReference type="ARBA" id="ARBA00007553"/>
    </source>
</evidence>
<dbReference type="InterPro" id="IPR036505">
    <property type="entry name" value="Amidase/PGRP_sf"/>
</dbReference>
<evidence type="ECO:0000256" key="12">
    <source>
        <dbReference type="ARBA" id="ARBA00042615"/>
    </source>
</evidence>
<dbReference type="RefSeq" id="WP_003783208.1">
    <property type="nucleotide sequence ID" value="NZ_GL870929.1"/>
</dbReference>
<evidence type="ECO:0000256" key="2">
    <source>
        <dbReference type="ARBA" id="ARBA00001947"/>
    </source>
</evidence>
<evidence type="ECO:0000259" key="13">
    <source>
        <dbReference type="SMART" id="SM00644"/>
    </source>
</evidence>
<dbReference type="EMBL" id="AEWV01000023">
    <property type="protein sequence ID" value="EGC17115.1"/>
    <property type="molecule type" value="Genomic_DNA"/>
</dbReference>
<comment type="caution">
    <text evidence="14">The sequence shown here is derived from an EMBL/GenBank/DDBJ whole genome shotgun (WGS) entry which is preliminary data.</text>
</comment>
<evidence type="ECO:0000256" key="9">
    <source>
        <dbReference type="ARBA" id="ARBA00022833"/>
    </source>
</evidence>
<keyword evidence="8 14" id="KW-0378">Hydrolase</keyword>
<evidence type="ECO:0000256" key="8">
    <source>
        <dbReference type="ARBA" id="ARBA00022801"/>
    </source>
</evidence>
<dbReference type="InterPro" id="IPR002502">
    <property type="entry name" value="Amidase_domain"/>
</dbReference>
<reference evidence="14 15" key="1">
    <citation type="submission" date="2011-01" db="EMBL/GenBank/DDBJ databases">
        <authorList>
            <person name="Muzny D."/>
            <person name="Qin X."/>
            <person name="Deng J."/>
            <person name="Jiang H."/>
            <person name="Liu Y."/>
            <person name="Qu J."/>
            <person name="Song X.-Z."/>
            <person name="Zhang L."/>
            <person name="Thornton R."/>
            <person name="Coyle M."/>
            <person name="Francisco L."/>
            <person name="Jackson L."/>
            <person name="Javaid M."/>
            <person name="Korchina V."/>
            <person name="Kovar C."/>
            <person name="Mata R."/>
            <person name="Mathew T."/>
            <person name="Ngo R."/>
            <person name="Nguyen L."/>
            <person name="Nguyen N."/>
            <person name="Okwuonu G."/>
            <person name="Ongeri F."/>
            <person name="Pham C."/>
            <person name="Simmons D."/>
            <person name="Wilczek-Boney K."/>
            <person name="Hale W."/>
            <person name="Jakkamsetti A."/>
            <person name="Pham P."/>
            <person name="Ruth R."/>
            <person name="San Lucas F."/>
            <person name="Warren J."/>
            <person name="Zhang J."/>
            <person name="Zhao Z."/>
            <person name="Zhou C."/>
            <person name="Zhu D."/>
            <person name="Lee S."/>
            <person name="Bess C."/>
            <person name="Blankenburg K."/>
            <person name="Forbes L."/>
            <person name="Fu Q."/>
            <person name="Gubbala S."/>
            <person name="Hirani K."/>
            <person name="Jayaseelan J.C."/>
            <person name="Lara F."/>
            <person name="Munidasa M."/>
            <person name="Palculict T."/>
            <person name="Patil S."/>
            <person name="Pu L.-L."/>
            <person name="Saada N."/>
            <person name="Tang L."/>
            <person name="Weissenberger G."/>
            <person name="Zhu Y."/>
            <person name="Hemphill L."/>
            <person name="Shang Y."/>
            <person name="Youmans B."/>
            <person name="Ayvaz T."/>
            <person name="Ross M."/>
            <person name="Santibanez J."/>
            <person name="Aqrawi P."/>
            <person name="Gross S."/>
            <person name="Joshi V."/>
            <person name="Fowler G."/>
            <person name="Nazareth L."/>
            <person name="Reid J."/>
            <person name="Worley K."/>
            <person name="Petrosino J."/>
            <person name="Highlander S."/>
            <person name="Gibbs R."/>
        </authorList>
    </citation>
    <scope>NUCLEOTIDE SEQUENCE [LARGE SCALE GENOMIC DNA]</scope>
    <source>
        <strain evidence="14 15">ATCC 33394</strain>
    </source>
</reference>
<evidence type="ECO:0000256" key="7">
    <source>
        <dbReference type="ARBA" id="ARBA00022723"/>
    </source>
</evidence>
<evidence type="ECO:0000313" key="14">
    <source>
        <dbReference type="EMBL" id="EGC17115.1"/>
    </source>
</evidence>
<dbReference type="Proteomes" id="UP000004088">
    <property type="component" value="Unassembled WGS sequence"/>
</dbReference>
<accession>F0F081</accession>
<dbReference type="GO" id="GO:0005737">
    <property type="term" value="C:cytoplasm"/>
    <property type="evidence" value="ECO:0007669"/>
    <property type="project" value="UniProtKB-SubCell"/>
</dbReference>
<dbReference type="STRING" id="888741.HMPREF9098_1515"/>
<dbReference type="GO" id="GO:0071555">
    <property type="term" value="P:cell wall organization"/>
    <property type="evidence" value="ECO:0007669"/>
    <property type="project" value="UniProtKB-KW"/>
</dbReference>
<keyword evidence="6" id="KW-0963">Cytoplasm</keyword>
<dbReference type="Gene3D" id="3.40.80.10">
    <property type="entry name" value="Peptidoglycan recognition protein-like"/>
    <property type="match status" value="1"/>
</dbReference>
<dbReference type="CDD" id="cd06583">
    <property type="entry name" value="PGRP"/>
    <property type="match status" value="1"/>
</dbReference>
<keyword evidence="9" id="KW-0862">Zinc</keyword>
<organism evidence="14 15">
    <name type="scientific">Kingella denitrificans ATCC 33394</name>
    <dbReference type="NCBI Taxonomy" id="888741"/>
    <lineage>
        <taxon>Bacteria</taxon>
        <taxon>Pseudomonadati</taxon>
        <taxon>Pseudomonadota</taxon>
        <taxon>Betaproteobacteria</taxon>
        <taxon>Neisseriales</taxon>
        <taxon>Neisseriaceae</taxon>
        <taxon>Kingella</taxon>
    </lineage>
</organism>
<dbReference type="PANTHER" id="PTHR30417">
    <property type="entry name" value="N-ACETYLMURAMOYL-L-ALANINE AMIDASE AMID"/>
    <property type="match status" value="1"/>
</dbReference>
<comment type="catalytic activity">
    <reaction evidence="1">
        <text>Hydrolyzes the link between N-acetylmuramoyl residues and L-amino acid residues in certain cell-wall glycopeptides.</text>
        <dbReference type="EC" id="3.5.1.28"/>
    </reaction>
</comment>
<gene>
    <name evidence="14" type="primary">ampD</name>
    <name evidence="14" type="ORF">HMPREF9098_1515</name>
</gene>
<dbReference type="GO" id="GO:0046872">
    <property type="term" value="F:metal ion binding"/>
    <property type="evidence" value="ECO:0007669"/>
    <property type="project" value="UniProtKB-KW"/>
</dbReference>
<dbReference type="SMART" id="SM00644">
    <property type="entry name" value="Ami_2"/>
    <property type="match status" value="1"/>
</dbReference>
<proteinExistence type="inferred from homology"/>
<dbReference type="GO" id="GO:0009254">
    <property type="term" value="P:peptidoglycan turnover"/>
    <property type="evidence" value="ECO:0007669"/>
    <property type="project" value="TreeGrafter"/>
</dbReference>
<dbReference type="NCBIfam" id="NF008758">
    <property type="entry name" value="PRK11789.1"/>
    <property type="match status" value="1"/>
</dbReference>
<evidence type="ECO:0000256" key="1">
    <source>
        <dbReference type="ARBA" id="ARBA00001561"/>
    </source>
</evidence>
<dbReference type="PANTHER" id="PTHR30417:SF4">
    <property type="entry name" value="1,6-ANHYDRO-N-ACETYLMURAMYL-L-ALANINE AMIDASE AMPD"/>
    <property type="match status" value="1"/>
</dbReference>
<sequence>MAIWQNGRYGAAQQYASSNCEARPVGEPVDLIVLHNISLPPFEYGSDAIARLFTNQIQTDQHPFFAQLADLRVSSHFVVLRTGQVQQFVSCDDMAYHAGISQFHGREKCNRFSIGIELEGCDFEPFTEAQYAALLPLLHDICAVYPIAAITGHQDIAPQRKTDPGHFFDWCRLQRSGLPIDRNTRP</sequence>